<proteinExistence type="predicted"/>
<gene>
    <name evidence="2" type="ORF">FRZ61_33540</name>
</gene>
<keyword evidence="3" id="KW-1185">Reference proteome</keyword>
<evidence type="ECO:0000313" key="2">
    <source>
        <dbReference type="EMBL" id="QEX23416.1"/>
    </source>
</evidence>
<feature type="region of interest" description="Disordered" evidence="1">
    <location>
        <begin position="40"/>
        <end position="59"/>
    </location>
</feature>
<evidence type="ECO:0000256" key="1">
    <source>
        <dbReference type="SAM" id="MobiDB-lite"/>
    </source>
</evidence>
<evidence type="ECO:0000313" key="3">
    <source>
        <dbReference type="Proteomes" id="UP000325797"/>
    </source>
</evidence>
<dbReference type="AlphaFoldDB" id="A0A5J6N871"/>
<dbReference type="EMBL" id="CP042582">
    <property type="protein sequence ID" value="QEX23416.1"/>
    <property type="molecule type" value="Genomic_DNA"/>
</dbReference>
<organism evidence="2 3">
    <name type="scientific">Hypericibacter adhaerens</name>
    <dbReference type="NCBI Taxonomy" id="2602016"/>
    <lineage>
        <taxon>Bacteria</taxon>
        <taxon>Pseudomonadati</taxon>
        <taxon>Pseudomonadota</taxon>
        <taxon>Alphaproteobacteria</taxon>
        <taxon>Rhodospirillales</taxon>
        <taxon>Dongiaceae</taxon>
        <taxon>Hypericibacter</taxon>
    </lineage>
</organism>
<sequence length="59" mass="6243">MNYGPMTAELSMGVGLQSSVWNRLDPPKAPDAFSRAPGLVTPGLPPFGSQAAFRKEPQA</sequence>
<name>A0A5J6N871_9PROT</name>
<reference evidence="2 3" key="1">
    <citation type="submission" date="2019-08" db="EMBL/GenBank/DDBJ databases">
        <title>Hyperibacter terrae gen. nov., sp. nov. and Hyperibacter viscosus sp. nov., two new members in the family Rhodospirillaceae isolated from the rhizosphere of Hypericum perforatum.</title>
        <authorList>
            <person name="Noviana Z."/>
        </authorList>
    </citation>
    <scope>NUCLEOTIDE SEQUENCE [LARGE SCALE GENOMIC DNA]</scope>
    <source>
        <strain evidence="2 3">R5959</strain>
    </source>
</reference>
<dbReference type="Proteomes" id="UP000325797">
    <property type="component" value="Chromosome"/>
</dbReference>
<dbReference type="KEGG" id="hadh:FRZ61_33540"/>
<accession>A0A5J6N871</accession>
<protein>
    <submittedName>
        <fullName evidence="2">Uncharacterized protein</fullName>
    </submittedName>
</protein>